<protein>
    <submittedName>
        <fullName evidence="2">J domain-containing protein</fullName>
    </submittedName>
</protein>
<name>A0AC34FD17_9BILA</name>
<proteinExistence type="predicted"/>
<dbReference type="WBParaSite" id="ES5_v2.g15071.t1">
    <property type="protein sequence ID" value="ES5_v2.g15071.t1"/>
    <property type="gene ID" value="ES5_v2.g15071"/>
</dbReference>
<evidence type="ECO:0000313" key="2">
    <source>
        <dbReference type="WBParaSite" id="ES5_v2.g15071.t1"/>
    </source>
</evidence>
<reference evidence="2" key="1">
    <citation type="submission" date="2022-11" db="UniProtKB">
        <authorList>
            <consortium name="WormBaseParasite"/>
        </authorList>
    </citation>
    <scope>IDENTIFICATION</scope>
</reference>
<evidence type="ECO:0000313" key="1">
    <source>
        <dbReference type="Proteomes" id="UP000887579"/>
    </source>
</evidence>
<accession>A0AC34FD17</accession>
<dbReference type="Proteomes" id="UP000887579">
    <property type="component" value="Unplaced"/>
</dbReference>
<sequence length="327" mass="36173">MRYRSGKKLLNPNEDKYDAMINYACALEMIDEDLTLLLFALTKAAQKFGGRNKSEHWNMLVNLVGKEKVFLNYARKLIDLSRKDEIERILQCAMQLQKIMGPGDSSDILSFVDRHRHLIIALFPSGSAFWIKIPFAARKAVLRCFADLVQNNYFAVRLVGNAANGMLPTISKLAKYGKCISITLATIPIIYEVYRSVSLWWNGDISGKRAAQNIIDASVVAAGSIGGAAVGSYFGPVGALVGAMFGGLAGNLLKKLTQIFDLPKTEALEKAYQYLGVHHRASDAEVSEAYRKRLLIDHPDKGGSNEAFYKLQTYMAIIQAARGKKAD</sequence>
<organism evidence="1 2">
    <name type="scientific">Panagrolaimus sp. ES5</name>
    <dbReference type="NCBI Taxonomy" id="591445"/>
    <lineage>
        <taxon>Eukaryota</taxon>
        <taxon>Metazoa</taxon>
        <taxon>Ecdysozoa</taxon>
        <taxon>Nematoda</taxon>
        <taxon>Chromadorea</taxon>
        <taxon>Rhabditida</taxon>
        <taxon>Tylenchina</taxon>
        <taxon>Panagrolaimomorpha</taxon>
        <taxon>Panagrolaimoidea</taxon>
        <taxon>Panagrolaimidae</taxon>
        <taxon>Panagrolaimus</taxon>
    </lineage>
</organism>